<dbReference type="GO" id="GO:0000271">
    <property type="term" value="P:polysaccharide biosynthetic process"/>
    <property type="evidence" value="ECO:0007669"/>
    <property type="project" value="InterPro"/>
</dbReference>
<dbReference type="InterPro" id="IPR007267">
    <property type="entry name" value="GtrA_DPMS_TM"/>
</dbReference>
<comment type="similarity">
    <text evidence="2">Belongs to the GtrA family.</text>
</comment>
<evidence type="ECO:0000256" key="3">
    <source>
        <dbReference type="ARBA" id="ARBA00022692"/>
    </source>
</evidence>
<dbReference type="Pfam" id="PF04138">
    <property type="entry name" value="GtrA_DPMS_TM"/>
    <property type="match status" value="1"/>
</dbReference>
<evidence type="ECO:0000313" key="9">
    <source>
        <dbReference type="EMBL" id="NYI09241.1"/>
    </source>
</evidence>
<evidence type="ECO:0000256" key="1">
    <source>
        <dbReference type="ARBA" id="ARBA00004141"/>
    </source>
</evidence>
<protein>
    <submittedName>
        <fullName evidence="9">Putative flippase GtrA</fullName>
    </submittedName>
</protein>
<accession>A0A7Y9YBP6</accession>
<feature type="transmembrane region" description="Helical" evidence="7">
    <location>
        <begin position="116"/>
        <end position="137"/>
    </location>
</feature>
<name>A0A7Y9YBP6_9ACTN</name>
<sequence length="168" mass="18219">MSIGHEFSRSAVIGTLASLVAAGLFNWLVHWEPGGFGAWLNGWPVTAFLLANSISMLLTYQLSRVWAFRHREPTGFLGGAPLFFAISTASLVIPVACLWISRNVLMLDSAAADNVAANLVGLFLGFLTRFALFRLLVFRPADSLSEEEPTGRSNDDRAPRPSRAAPGD</sequence>
<reference evidence="9 10" key="1">
    <citation type="submission" date="2020-07" db="EMBL/GenBank/DDBJ databases">
        <title>Sequencing the genomes of 1000 actinobacteria strains.</title>
        <authorList>
            <person name="Klenk H.-P."/>
        </authorList>
    </citation>
    <scope>NUCLEOTIDE SEQUENCE [LARGE SCALE GENOMIC DNA]</scope>
    <source>
        <strain evidence="9 10">DSM 18248</strain>
    </source>
</reference>
<keyword evidence="5 7" id="KW-0472">Membrane</keyword>
<evidence type="ECO:0000313" key="10">
    <source>
        <dbReference type="Proteomes" id="UP000537326"/>
    </source>
</evidence>
<feature type="compositionally biased region" description="Basic and acidic residues" evidence="6">
    <location>
        <begin position="149"/>
        <end position="159"/>
    </location>
</feature>
<evidence type="ECO:0000256" key="2">
    <source>
        <dbReference type="ARBA" id="ARBA00009399"/>
    </source>
</evidence>
<organism evidence="9 10">
    <name type="scientific">Nocardioides marinus</name>
    <dbReference type="NCBI Taxonomy" id="374514"/>
    <lineage>
        <taxon>Bacteria</taxon>
        <taxon>Bacillati</taxon>
        <taxon>Actinomycetota</taxon>
        <taxon>Actinomycetes</taxon>
        <taxon>Propionibacteriales</taxon>
        <taxon>Nocardioidaceae</taxon>
        <taxon>Nocardioides</taxon>
    </lineage>
</organism>
<evidence type="ECO:0000256" key="7">
    <source>
        <dbReference type="SAM" id="Phobius"/>
    </source>
</evidence>
<dbReference type="PANTHER" id="PTHR38459:SF1">
    <property type="entry name" value="PROPHAGE BACTOPRENOL-LINKED GLUCOSE TRANSLOCASE HOMOLOG"/>
    <property type="match status" value="1"/>
</dbReference>
<dbReference type="InterPro" id="IPR051401">
    <property type="entry name" value="GtrA_CellWall_Glycosyl"/>
</dbReference>
<keyword evidence="4 7" id="KW-1133">Transmembrane helix</keyword>
<gene>
    <name evidence="9" type="ORF">BKA05_000756</name>
</gene>
<feature type="transmembrane region" description="Helical" evidence="7">
    <location>
        <begin position="12"/>
        <end position="31"/>
    </location>
</feature>
<evidence type="ECO:0000256" key="5">
    <source>
        <dbReference type="ARBA" id="ARBA00023136"/>
    </source>
</evidence>
<dbReference type="PANTHER" id="PTHR38459">
    <property type="entry name" value="PROPHAGE BACTOPRENOL-LINKED GLUCOSE TRANSLOCASE HOMOLOG"/>
    <property type="match status" value="1"/>
</dbReference>
<dbReference type="GO" id="GO:0005886">
    <property type="term" value="C:plasma membrane"/>
    <property type="evidence" value="ECO:0007669"/>
    <property type="project" value="TreeGrafter"/>
</dbReference>
<evidence type="ECO:0000259" key="8">
    <source>
        <dbReference type="Pfam" id="PF04138"/>
    </source>
</evidence>
<comment type="caution">
    <text evidence="9">The sequence shown here is derived from an EMBL/GenBank/DDBJ whole genome shotgun (WGS) entry which is preliminary data.</text>
</comment>
<feature type="domain" description="GtrA/DPMS transmembrane" evidence="8">
    <location>
        <begin position="11"/>
        <end position="138"/>
    </location>
</feature>
<proteinExistence type="inferred from homology"/>
<comment type="subcellular location">
    <subcellularLocation>
        <location evidence="1">Membrane</location>
        <topology evidence="1">Multi-pass membrane protein</topology>
    </subcellularLocation>
</comment>
<dbReference type="RefSeq" id="WP_179530253.1">
    <property type="nucleotide sequence ID" value="NZ_BAAAPP010000012.1"/>
</dbReference>
<keyword evidence="10" id="KW-1185">Reference proteome</keyword>
<feature type="transmembrane region" description="Helical" evidence="7">
    <location>
        <begin position="43"/>
        <end position="63"/>
    </location>
</feature>
<feature type="transmembrane region" description="Helical" evidence="7">
    <location>
        <begin position="75"/>
        <end position="101"/>
    </location>
</feature>
<dbReference type="AlphaFoldDB" id="A0A7Y9YBP6"/>
<dbReference type="EMBL" id="JACBZI010000001">
    <property type="protein sequence ID" value="NYI09241.1"/>
    <property type="molecule type" value="Genomic_DNA"/>
</dbReference>
<evidence type="ECO:0000256" key="6">
    <source>
        <dbReference type="SAM" id="MobiDB-lite"/>
    </source>
</evidence>
<keyword evidence="3 7" id="KW-0812">Transmembrane</keyword>
<evidence type="ECO:0000256" key="4">
    <source>
        <dbReference type="ARBA" id="ARBA00022989"/>
    </source>
</evidence>
<feature type="region of interest" description="Disordered" evidence="6">
    <location>
        <begin position="143"/>
        <end position="168"/>
    </location>
</feature>
<dbReference type="Proteomes" id="UP000537326">
    <property type="component" value="Unassembled WGS sequence"/>
</dbReference>